<comment type="caution">
    <text evidence="1">The sequence shown here is derived from an EMBL/GenBank/DDBJ whole genome shotgun (WGS) entry which is preliminary data.</text>
</comment>
<dbReference type="InterPro" id="IPR032675">
    <property type="entry name" value="LRR_dom_sf"/>
</dbReference>
<proteinExistence type="predicted"/>
<gene>
    <name evidence="2" type="ORF">RCL2_000203900</name>
    <name evidence="1" type="ORF">RclHR1_01110027</name>
</gene>
<dbReference type="AlphaFoldDB" id="A0A2Z6Q814"/>
<evidence type="ECO:0008006" key="4">
    <source>
        <dbReference type="Google" id="ProtNLM"/>
    </source>
</evidence>
<dbReference type="OrthoDB" id="2438185at2759"/>
<evidence type="ECO:0000313" key="2">
    <source>
        <dbReference type="EMBL" id="GES74566.1"/>
    </source>
</evidence>
<dbReference type="EMBL" id="BEXD01000125">
    <property type="protein sequence ID" value="GBB84542.1"/>
    <property type="molecule type" value="Genomic_DNA"/>
</dbReference>
<protein>
    <recommendedName>
        <fullName evidence="4">F-box domain-containing protein</fullName>
    </recommendedName>
</protein>
<name>A0A2Z6Q814_9GLOM</name>
<dbReference type="Proteomes" id="UP000615446">
    <property type="component" value="Unassembled WGS sequence"/>
</dbReference>
<organism evidence="1 3">
    <name type="scientific">Rhizophagus clarus</name>
    <dbReference type="NCBI Taxonomy" id="94130"/>
    <lineage>
        <taxon>Eukaryota</taxon>
        <taxon>Fungi</taxon>
        <taxon>Fungi incertae sedis</taxon>
        <taxon>Mucoromycota</taxon>
        <taxon>Glomeromycotina</taxon>
        <taxon>Glomeromycetes</taxon>
        <taxon>Glomerales</taxon>
        <taxon>Glomeraceae</taxon>
        <taxon>Rhizophagus</taxon>
    </lineage>
</organism>
<evidence type="ECO:0000313" key="3">
    <source>
        <dbReference type="Proteomes" id="UP000247702"/>
    </source>
</evidence>
<keyword evidence="3" id="KW-1185">Reference proteome</keyword>
<accession>A0A2Z6Q814</accession>
<dbReference type="Gene3D" id="3.80.10.10">
    <property type="entry name" value="Ribonuclease Inhibitor"/>
    <property type="match status" value="1"/>
</dbReference>
<dbReference type="EMBL" id="BLAL01000012">
    <property type="protein sequence ID" value="GES74566.1"/>
    <property type="molecule type" value="Genomic_DNA"/>
</dbReference>
<evidence type="ECO:0000313" key="1">
    <source>
        <dbReference type="EMBL" id="GBB84542.1"/>
    </source>
</evidence>
<reference evidence="2" key="2">
    <citation type="submission" date="2019-10" db="EMBL/GenBank/DDBJ databases">
        <title>Conservation and host-specific expression of non-tandemly repeated heterogenous ribosome RNA gene in arbuscular mycorrhizal fungi.</title>
        <authorList>
            <person name="Maeda T."/>
            <person name="Kobayashi Y."/>
            <person name="Nakagawa T."/>
            <person name="Ezawa T."/>
            <person name="Yamaguchi K."/>
            <person name="Bino T."/>
            <person name="Nishimoto Y."/>
            <person name="Shigenobu S."/>
            <person name="Kawaguchi M."/>
        </authorList>
    </citation>
    <scope>NUCLEOTIDE SEQUENCE</scope>
    <source>
        <strain evidence="2">HR1</strain>
    </source>
</reference>
<dbReference type="Proteomes" id="UP000247702">
    <property type="component" value="Unassembled WGS sequence"/>
</dbReference>
<reference evidence="1 3" key="1">
    <citation type="submission" date="2017-11" db="EMBL/GenBank/DDBJ databases">
        <title>The genome of Rhizophagus clarus HR1 reveals common genetic basis of auxotrophy among arbuscular mycorrhizal fungi.</title>
        <authorList>
            <person name="Kobayashi Y."/>
        </authorList>
    </citation>
    <scope>NUCLEOTIDE SEQUENCE [LARGE SCALE GENOMIC DNA]</scope>
    <source>
        <strain evidence="1 3">HR1</strain>
    </source>
</reference>
<dbReference type="SUPFAM" id="SSF52047">
    <property type="entry name" value="RNI-like"/>
    <property type="match status" value="1"/>
</dbReference>
<sequence>MSQFPVDCLDEIFEYLNDDRSTLHSCILVNRLWCGVSVRIFWRNSRNYNISNLKTLISCLPNKSKEILSNNGIIILTSITNFPAFNYASFCKVLSIKRVQRKTKELLKNQQIILPRILNNSTNIVLQEICKMFINQISSLKRLDLPQHNYAMPIPNFAIYPEAKDCLKNLSELYCSSSISTETFYQLLSQICHNISLINIKNDGYYRISDGLADLISVQKNLKHFTLLQHDTSHYQDYSFLVRKLPNTLIKLNLISKRNHRSMSLSFIAKFSNLQELKLLFDESDFIDFDKLSDISFPQLQILKFQHIRPNNEALARFLENNGKNLKELYVGVSRDSSYSNNLLNSSISKFCTNLRKFSAGFKNDELEMLKIILKSCQYLKSIEIYYGGKLLSEKEVLREVVSYENISEIILNYWWSNAQSVKLLPEELESFIVNRANYIPQKLLSFVIVTDDYKKSLDKNEENIKIIKKYIGLGVIKSFKIKGYDYDGESNQN</sequence>